<evidence type="ECO:0000256" key="2">
    <source>
        <dbReference type="ARBA" id="ARBA00022475"/>
    </source>
</evidence>
<dbReference type="Gene3D" id="6.10.340.10">
    <property type="match status" value="1"/>
</dbReference>
<dbReference type="InterPro" id="IPR033463">
    <property type="entry name" value="sCache_3"/>
</dbReference>
<dbReference type="SMART" id="SM00283">
    <property type="entry name" value="MA"/>
    <property type="match status" value="1"/>
</dbReference>
<comment type="subcellular location">
    <subcellularLocation>
        <location evidence="1">Cell membrane</location>
        <topology evidence="1">Multi-pass membrane protein</topology>
    </subcellularLocation>
</comment>
<dbReference type="EMBL" id="LWAE01000003">
    <property type="protein sequence ID" value="KZL91625.1"/>
    <property type="molecule type" value="Genomic_DNA"/>
</dbReference>
<evidence type="ECO:0000256" key="9">
    <source>
        <dbReference type="SAM" id="Phobius"/>
    </source>
</evidence>
<dbReference type="InterPro" id="IPR003660">
    <property type="entry name" value="HAMP_dom"/>
</dbReference>
<evidence type="ECO:0000256" key="8">
    <source>
        <dbReference type="PROSITE-ProRule" id="PRU00284"/>
    </source>
</evidence>
<evidence type="ECO:0000256" key="4">
    <source>
        <dbReference type="ARBA" id="ARBA00022989"/>
    </source>
</evidence>
<name>A0A161WIU6_9CLOT</name>
<dbReference type="Proteomes" id="UP000076603">
    <property type="component" value="Unassembled WGS sequence"/>
</dbReference>
<dbReference type="SMART" id="SM00304">
    <property type="entry name" value="HAMP"/>
    <property type="match status" value="1"/>
</dbReference>
<dbReference type="PROSITE" id="PS50111">
    <property type="entry name" value="CHEMOTAXIS_TRANSDUC_2"/>
    <property type="match status" value="1"/>
</dbReference>
<proteinExistence type="inferred from homology"/>
<dbReference type="PANTHER" id="PTHR32089:SF112">
    <property type="entry name" value="LYSOZYME-LIKE PROTEIN-RELATED"/>
    <property type="match status" value="1"/>
</dbReference>
<keyword evidence="4 9" id="KW-1133">Transmembrane helix</keyword>
<evidence type="ECO:0000256" key="7">
    <source>
        <dbReference type="ARBA" id="ARBA00029447"/>
    </source>
</evidence>
<dbReference type="STRING" id="1121326.CLMAG_33840"/>
<dbReference type="Pfam" id="PF00015">
    <property type="entry name" value="MCPsignal"/>
    <property type="match status" value="1"/>
</dbReference>
<keyword evidence="6 8" id="KW-0807">Transducer</keyword>
<dbReference type="PROSITE" id="PS50885">
    <property type="entry name" value="HAMP"/>
    <property type="match status" value="1"/>
</dbReference>
<dbReference type="CDD" id="cd06225">
    <property type="entry name" value="HAMP"/>
    <property type="match status" value="1"/>
</dbReference>
<accession>A0A161WIU6</accession>
<dbReference type="GO" id="GO:0007165">
    <property type="term" value="P:signal transduction"/>
    <property type="evidence" value="ECO:0007669"/>
    <property type="project" value="UniProtKB-KW"/>
</dbReference>
<feature type="domain" description="Methyl-accepting transducer" evidence="10">
    <location>
        <begin position="388"/>
        <end position="659"/>
    </location>
</feature>
<dbReference type="PANTHER" id="PTHR32089">
    <property type="entry name" value="METHYL-ACCEPTING CHEMOTAXIS PROTEIN MCPB"/>
    <property type="match status" value="1"/>
</dbReference>
<dbReference type="CDD" id="cd11386">
    <property type="entry name" value="MCP_signal"/>
    <property type="match status" value="1"/>
</dbReference>
<dbReference type="GO" id="GO:0005886">
    <property type="term" value="C:plasma membrane"/>
    <property type="evidence" value="ECO:0007669"/>
    <property type="project" value="UniProtKB-SubCell"/>
</dbReference>
<keyword evidence="5 9" id="KW-0472">Membrane</keyword>
<organism evidence="12 13">
    <name type="scientific">Clostridium magnum DSM 2767</name>
    <dbReference type="NCBI Taxonomy" id="1121326"/>
    <lineage>
        <taxon>Bacteria</taxon>
        <taxon>Bacillati</taxon>
        <taxon>Bacillota</taxon>
        <taxon>Clostridia</taxon>
        <taxon>Eubacteriales</taxon>
        <taxon>Clostridiaceae</taxon>
        <taxon>Clostridium</taxon>
    </lineage>
</organism>
<dbReference type="SUPFAM" id="SSF58104">
    <property type="entry name" value="Methyl-accepting chemotaxis protein (MCP) signaling domain"/>
    <property type="match status" value="1"/>
</dbReference>
<dbReference type="Gene3D" id="1.10.287.950">
    <property type="entry name" value="Methyl-accepting chemotaxis protein"/>
    <property type="match status" value="1"/>
</dbReference>
<dbReference type="PATRIC" id="fig|1121326.3.peg.3420"/>
<dbReference type="InterPro" id="IPR029151">
    <property type="entry name" value="Sensor-like_sf"/>
</dbReference>
<dbReference type="Pfam" id="PF17203">
    <property type="entry name" value="sCache_3_2"/>
    <property type="match status" value="1"/>
</dbReference>
<evidence type="ECO:0000256" key="6">
    <source>
        <dbReference type="ARBA" id="ARBA00023224"/>
    </source>
</evidence>
<dbReference type="AlphaFoldDB" id="A0A161WIU6"/>
<dbReference type="Pfam" id="PF00672">
    <property type="entry name" value="HAMP"/>
    <property type="match status" value="1"/>
</dbReference>
<comment type="caution">
    <text evidence="12">The sequence shown here is derived from an EMBL/GenBank/DDBJ whole genome shotgun (WGS) entry which is preliminary data.</text>
</comment>
<evidence type="ECO:0000313" key="13">
    <source>
        <dbReference type="Proteomes" id="UP000076603"/>
    </source>
</evidence>
<comment type="similarity">
    <text evidence="7">Belongs to the methyl-accepting chemotaxis (MCP) protein family.</text>
</comment>
<evidence type="ECO:0000256" key="1">
    <source>
        <dbReference type="ARBA" id="ARBA00004651"/>
    </source>
</evidence>
<dbReference type="Gene3D" id="3.30.450.20">
    <property type="entry name" value="PAS domain"/>
    <property type="match status" value="1"/>
</dbReference>
<dbReference type="InterPro" id="IPR004089">
    <property type="entry name" value="MCPsignal_dom"/>
</dbReference>
<gene>
    <name evidence="12" type="primary">mcpB_7</name>
    <name evidence="12" type="ORF">CLMAG_33840</name>
</gene>
<feature type="transmembrane region" description="Helical" evidence="9">
    <location>
        <begin position="293"/>
        <end position="316"/>
    </location>
</feature>
<feature type="domain" description="HAMP" evidence="11">
    <location>
        <begin position="317"/>
        <end position="369"/>
    </location>
</feature>
<keyword evidence="2" id="KW-1003">Cell membrane</keyword>
<dbReference type="SUPFAM" id="SSF103190">
    <property type="entry name" value="Sensory domain-like"/>
    <property type="match status" value="2"/>
</dbReference>
<keyword evidence="3 9" id="KW-0812">Transmembrane</keyword>
<protein>
    <submittedName>
        <fullName evidence="12">Methyl-accepting chemotaxis protein McpB</fullName>
    </submittedName>
</protein>
<evidence type="ECO:0000259" key="10">
    <source>
        <dbReference type="PROSITE" id="PS50111"/>
    </source>
</evidence>
<reference evidence="12 13" key="1">
    <citation type="submission" date="2016-04" db="EMBL/GenBank/DDBJ databases">
        <title>Genome sequence of Clostridium magnum DSM 2767.</title>
        <authorList>
            <person name="Poehlein A."/>
            <person name="Uhlig R."/>
            <person name="Fischer R."/>
            <person name="Bahl H."/>
            <person name="Daniel R."/>
        </authorList>
    </citation>
    <scope>NUCLEOTIDE SEQUENCE [LARGE SCALE GENOMIC DNA]</scope>
    <source>
        <strain evidence="12 13">DSM 2767</strain>
    </source>
</reference>
<evidence type="ECO:0000259" key="11">
    <source>
        <dbReference type="PROSITE" id="PS50885"/>
    </source>
</evidence>
<evidence type="ECO:0000256" key="5">
    <source>
        <dbReference type="ARBA" id="ARBA00023136"/>
    </source>
</evidence>
<sequence length="674" mass="73642">MKNAMFRNRSLKLKITLSALLVLMISTLLLAIISLTIINKKFENQVKEDGMSLVEEISTEVENNNLIVKQLDSLLGEKILTVAYLVGENANISNEYLLQVAKDINVQEINVVNPSGEIIYSNLPENIGYKYLEDHPVQPVLQGKESKVVEQVRQSSNSADKNYYKYGASSLKNGGLIQVGILANEVQKVGQAVNNQTLVDRLGKKQNIVYALTIDTNLKAATHSDKSRIGISLTDEGSKTAVKDGKMYSSLYKYKGEEYVYDVIMPIRENDTVIGAANIGLSLKNEKAAIRSIIISFVVVTLLLLIIGGFILRFIVGSTLNPLDKLALAAENVAEGDLTKNIEIETNDEVGKLGLSFNNMISNLKNIVVKINEMSGGLATSSKALLSSAEQASASSEEISISTQEVANGAEKQVNATEEISSSIKVFVGNVLIIKDQINEIVKFSDDTNILASSGKEKMNDMIKQIETIKSSVNYSSEVISELQRTSKEIGNIVEIIDGIADQTNLLALNASIEAARAGEAGRGFAVVADEVRKLAEESMRSSSDIKQLIVATQSRTDVALESIERGNKEAEKGQEIVEIVGKNLNEIIKSFDYTKENLEKVNERIINSKDEMDKIDGNLQDIQGISTNTAANTEQVAASSQEQAAILQEISYNVQKLTNMAEELENSINTFKI</sequence>
<evidence type="ECO:0000313" key="12">
    <source>
        <dbReference type="EMBL" id="KZL91625.1"/>
    </source>
</evidence>
<keyword evidence="13" id="KW-1185">Reference proteome</keyword>
<evidence type="ECO:0000256" key="3">
    <source>
        <dbReference type="ARBA" id="ARBA00022692"/>
    </source>
</evidence>